<evidence type="ECO:0000256" key="1">
    <source>
        <dbReference type="SAM" id="MobiDB-lite"/>
    </source>
</evidence>
<keyword evidence="3" id="KW-1185">Reference proteome</keyword>
<proteinExistence type="predicted"/>
<protein>
    <submittedName>
        <fullName evidence="2">Uncharacterized protein</fullName>
    </submittedName>
</protein>
<dbReference type="GeneTree" id="ENSGT00990000211549"/>
<dbReference type="Gene3D" id="1.10.20.10">
    <property type="entry name" value="Histone, subunit A"/>
    <property type="match status" value="1"/>
</dbReference>
<name>A0A803T421_ANOCA</name>
<reference evidence="2" key="2">
    <citation type="submission" date="2025-08" db="UniProtKB">
        <authorList>
            <consortium name="Ensembl"/>
        </authorList>
    </citation>
    <scope>IDENTIFICATION</scope>
</reference>
<reference evidence="2 3" key="1">
    <citation type="submission" date="2009-12" db="EMBL/GenBank/DDBJ databases">
        <title>The Genome Sequence of Anolis carolinensis (Green Anole Lizard).</title>
        <authorList>
            <consortium name="The Genome Sequencing Platform"/>
            <person name="Di Palma F."/>
            <person name="Alfoldi J."/>
            <person name="Heiman D."/>
            <person name="Young S."/>
            <person name="Grabherr M."/>
            <person name="Johnson J."/>
            <person name="Lander E.S."/>
            <person name="Lindblad-Toh K."/>
        </authorList>
    </citation>
    <scope>NUCLEOTIDE SEQUENCE [LARGE SCALE GENOMIC DNA]</scope>
    <source>
        <strain evidence="2 3">JBL SC #1</strain>
    </source>
</reference>
<reference evidence="2" key="3">
    <citation type="submission" date="2025-09" db="UniProtKB">
        <authorList>
            <consortium name="Ensembl"/>
        </authorList>
    </citation>
    <scope>IDENTIFICATION</scope>
</reference>
<organism evidence="2 3">
    <name type="scientific">Anolis carolinensis</name>
    <name type="common">Green anole</name>
    <name type="synonym">American chameleon</name>
    <dbReference type="NCBI Taxonomy" id="28377"/>
    <lineage>
        <taxon>Eukaryota</taxon>
        <taxon>Metazoa</taxon>
        <taxon>Chordata</taxon>
        <taxon>Craniata</taxon>
        <taxon>Vertebrata</taxon>
        <taxon>Euteleostomi</taxon>
        <taxon>Lepidosauria</taxon>
        <taxon>Squamata</taxon>
        <taxon>Bifurcata</taxon>
        <taxon>Unidentata</taxon>
        <taxon>Episquamata</taxon>
        <taxon>Toxicofera</taxon>
        <taxon>Iguania</taxon>
        <taxon>Dactyloidae</taxon>
        <taxon>Anolis</taxon>
    </lineage>
</organism>
<sequence length="129" mass="15033">MPSAHSRKRRISAPRRAKLKNKKSRPIRKNHNIKHGRQAKRNSVKKHKMSDKWTLNALFHKNSKTLQKLEGNKSMTIKAKGIMMSFVRCLYKWVSAEAERFRRARNRPSIGSLEMRSALILERTIVAVS</sequence>
<dbReference type="InParanoid" id="A0A803T421"/>
<dbReference type="Ensembl" id="ENSACAT00000050487.1">
    <property type="protein sequence ID" value="ENSACAP00000029961.1"/>
    <property type="gene ID" value="ENSACAG00000042806.1"/>
</dbReference>
<accession>A0A803T421</accession>
<evidence type="ECO:0000313" key="3">
    <source>
        <dbReference type="Proteomes" id="UP000001646"/>
    </source>
</evidence>
<dbReference type="InterPro" id="IPR009072">
    <property type="entry name" value="Histone-fold"/>
</dbReference>
<dbReference type="GO" id="GO:0046982">
    <property type="term" value="F:protein heterodimerization activity"/>
    <property type="evidence" value="ECO:0007669"/>
    <property type="project" value="InterPro"/>
</dbReference>
<dbReference type="Proteomes" id="UP000001646">
    <property type="component" value="Chromosome 4"/>
</dbReference>
<dbReference type="AlphaFoldDB" id="A0A803T421"/>
<dbReference type="SUPFAM" id="SSF47113">
    <property type="entry name" value="Histone-fold"/>
    <property type="match status" value="1"/>
</dbReference>
<evidence type="ECO:0000313" key="2">
    <source>
        <dbReference type="Ensembl" id="ENSACAP00000029961.1"/>
    </source>
</evidence>
<feature type="region of interest" description="Disordered" evidence="1">
    <location>
        <begin position="1"/>
        <end position="47"/>
    </location>
</feature>